<gene>
    <name evidence="1" type="ORF">OSB04_007991</name>
</gene>
<protein>
    <submittedName>
        <fullName evidence="1">Uncharacterized protein</fullName>
    </submittedName>
</protein>
<comment type="caution">
    <text evidence="1">The sequence shown here is derived from an EMBL/GenBank/DDBJ whole genome shotgun (WGS) entry which is preliminary data.</text>
</comment>
<dbReference type="Proteomes" id="UP001172457">
    <property type="component" value="Chromosome 2"/>
</dbReference>
<dbReference type="Gene3D" id="3.40.50.10140">
    <property type="entry name" value="Toll/interleukin-1 receptor homology (TIR) domain"/>
    <property type="match status" value="1"/>
</dbReference>
<keyword evidence="2" id="KW-1185">Reference proteome</keyword>
<proteinExistence type="predicted"/>
<dbReference type="EMBL" id="JARYMX010000002">
    <property type="protein sequence ID" value="KAJ9562831.1"/>
    <property type="molecule type" value="Genomic_DNA"/>
</dbReference>
<dbReference type="SUPFAM" id="SSF52200">
    <property type="entry name" value="Toll/Interleukin receptor TIR domain"/>
    <property type="match status" value="1"/>
</dbReference>
<name>A0AA38TYP4_9ASTR</name>
<dbReference type="InterPro" id="IPR035897">
    <property type="entry name" value="Toll_tir_struct_dom_sf"/>
</dbReference>
<reference evidence="1" key="1">
    <citation type="submission" date="2023-03" db="EMBL/GenBank/DDBJ databases">
        <title>Chromosome-scale reference genome and RAD-based genetic map of yellow starthistle (Centaurea solstitialis) reveal putative structural variation and QTLs associated with invader traits.</title>
        <authorList>
            <person name="Reatini B."/>
            <person name="Cang F.A."/>
            <person name="Jiang Q."/>
            <person name="Mckibben M.T.W."/>
            <person name="Barker M.S."/>
            <person name="Rieseberg L.H."/>
            <person name="Dlugosch K.M."/>
        </authorList>
    </citation>
    <scope>NUCLEOTIDE SEQUENCE</scope>
    <source>
        <strain evidence="1">CAN-66</strain>
        <tissue evidence="1">Leaf</tissue>
    </source>
</reference>
<dbReference type="AlphaFoldDB" id="A0AA38TYP4"/>
<evidence type="ECO:0000313" key="1">
    <source>
        <dbReference type="EMBL" id="KAJ9562831.1"/>
    </source>
</evidence>
<feature type="non-terminal residue" evidence="1">
    <location>
        <position position="1"/>
    </location>
</feature>
<organism evidence="1 2">
    <name type="scientific">Centaurea solstitialis</name>
    <name type="common">yellow star-thistle</name>
    <dbReference type="NCBI Taxonomy" id="347529"/>
    <lineage>
        <taxon>Eukaryota</taxon>
        <taxon>Viridiplantae</taxon>
        <taxon>Streptophyta</taxon>
        <taxon>Embryophyta</taxon>
        <taxon>Tracheophyta</taxon>
        <taxon>Spermatophyta</taxon>
        <taxon>Magnoliopsida</taxon>
        <taxon>eudicotyledons</taxon>
        <taxon>Gunneridae</taxon>
        <taxon>Pentapetalae</taxon>
        <taxon>asterids</taxon>
        <taxon>campanulids</taxon>
        <taxon>Asterales</taxon>
        <taxon>Asteraceae</taxon>
        <taxon>Carduoideae</taxon>
        <taxon>Cardueae</taxon>
        <taxon>Centaureinae</taxon>
        <taxon>Centaurea</taxon>
    </lineage>
</organism>
<evidence type="ECO:0000313" key="2">
    <source>
        <dbReference type="Proteomes" id="UP001172457"/>
    </source>
</evidence>
<sequence>MEEASSIEDDLNTSTPAENPIRGPICLRHLYKMSWSLYKKLIAYLLYHRISSFLNNKNMKPVDKLFENIDNTILGCKIDILVFSPRCYEFYFCLHELALTWDSKKNVIPDVKPSNHRGSDSRICLQSETKMLGYSLEEAKNTLGLAFDTTK</sequence>
<accession>A0AA38TYP4</accession>